<keyword evidence="1" id="KW-0472">Membrane</keyword>
<sequence>MEINLIGVVMIFMIIVVAIKIYLETDLFHLKCIISDVDGKKYCVRERRKLELAADMLATTTKNMKSLVEHCYQKFPNRGNVQRLKEGFNPKTIQETLPTSEFTAYSENKGEKIAFCLDKKKSGKGGLIEPNTLMFVAIHELSHVASETIGHTDEFWKNFKFLLIEAEKIGIYKPVDYKSDPEEYCGMDITDNPYYDY</sequence>
<evidence type="ECO:0000256" key="1">
    <source>
        <dbReference type="SAM" id="Phobius"/>
    </source>
</evidence>
<name>A0A6C0LHY9_9ZZZZ</name>
<accession>A0A6C0LHY9</accession>
<dbReference type="AlphaFoldDB" id="A0A6C0LHY9"/>
<evidence type="ECO:0000313" key="2">
    <source>
        <dbReference type="EMBL" id="QHU30050.1"/>
    </source>
</evidence>
<feature type="transmembrane region" description="Helical" evidence="1">
    <location>
        <begin position="6"/>
        <end position="23"/>
    </location>
</feature>
<evidence type="ECO:0008006" key="3">
    <source>
        <dbReference type="Google" id="ProtNLM"/>
    </source>
</evidence>
<reference evidence="2" key="1">
    <citation type="journal article" date="2020" name="Nature">
        <title>Giant virus diversity and host interactions through global metagenomics.</title>
        <authorList>
            <person name="Schulz F."/>
            <person name="Roux S."/>
            <person name="Paez-Espino D."/>
            <person name="Jungbluth S."/>
            <person name="Walsh D.A."/>
            <person name="Denef V.J."/>
            <person name="McMahon K.D."/>
            <person name="Konstantinidis K.T."/>
            <person name="Eloe-Fadrosh E.A."/>
            <person name="Kyrpides N.C."/>
            <person name="Woyke T."/>
        </authorList>
    </citation>
    <scope>NUCLEOTIDE SEQUENCE</scope>
    <source>
        <strain evidence="2">GVMAG-M-3300027833-11</strain>
    </source>
</reference>
<organism evidence="2">
    <name type="scientific">viral metagenome</name>
    <dbReference type="NCBI Taxonomy" id="1070528"/>
    <lineage>
        <taxon>unclassified sequences</taxon>
        <taxon>metagenomes</taxon>
        <taxon>organismal metagenomes</taxon>
    </lineage>
</organism>
<proteinExistence type="predicted"/>
<dbReference type="EMBL" id="MN740503">
    <property type="protein sequence ID" value="QHU30050.1"/>
    <property type="molecule type" value="Genomic_DNA"/>
</dbReference>
<keyword evidence="1" id="KW-0812">Transmembrane</keyword>
<protein>
    <recommendedName>
        <fullName evidence="3">WLM domain-containing protein</fullName>
    </recommendedName>
</protein>
<keyword evidence="1" id="KW-1133">Transmembrane helix</keyword>